<dbReference type="AlphaFoldDB" id="A0A177TGY1"/>
<name>A0A177TGY1_9BASI</name>
<proteinExistence type="predicted"/>
<dbReference type="Proteomes" id="UP000077521">
    <property type="component" value="Unassembled WGS sequence"/>
</dbReference>
<organism evidence="1 2">
    <name type="scientific">Tilletia indica</name>
    <dbReference type="NCBI Taxonomy" id="43049"/>
    <lineage>
        <taxon>Eukaryota</taxon>
        <taxon>Fungi</taxon>
        <taxon>Dikarya</taxon>
        <taxon>Basidiomycota</taxon>
        <taxon>Ustilaginomycotina</taxon>
        <taxon>Exobasidiomycetes</taxon>
        <taxon>Tilletiales</taxon>
        <taxon>Tilletiaceae</taxon>
        <taxon>Tilletia</taxon>
    </lineage>
</organism>
<protein>
    <submittedName>
        <fullName evidence="1">Uncharacterized protein</fullName>
    </submittedName>
</protein>
<evidence type="ECO:0000313" key="2">
    <source>
        <dbReference type="Proteomes" id="UP000077521"/>
    </source>
</evidence>
<reference evidence="1" key="1">
    <citation type="submission" date="2016-04" db="EMBL/GenBank/DDBJ databases">
        <authorList>
            <person name="Nguyen H.D."/>
            <person name="Samba Siva P."/>
            <person name="Cullis J."/>
            <person name="Levesque C.A."/>
            <person name="Hambleton S."/>
        </authorList>
    </citation>
    <scope>NUCLEOTIDE SEQUENCE</scope>
    <source>
        <strain evidence="1">DAOMC 236416</strain>
    </source>
</reference>
<sequence>MITIDFDGADQETSFSNLAVVPLFLFVVSLALPSLTRKSINVRRALKRYDQQLKPLEHSSTHPPQQDRVGLGKRALDAIPTLVHAIVSLLVCVYILEWTNSSDDSSPEYLDHYLRTFLAAMTGVFLSYRRPFSSIFLYKYRAYALRSKPSSKANKKSLRLPVLTEQYTPLHSTASWLKTTLELVRPVAVGLATAMTGLLLPFVFIIWNAYRMAAFLPQGASLRQVVGGVIGITALFLGLVAAAVALLVSIRAESSRPDKEIKDGNGRSGSNILTQCYALSFAVSSLLPLVLTVATARNFDLRNIEEAGDLEAELQRLRNEVDQLLSGHEEKLPVTGTEGDERLIPSPKTMIFPVPSLDKNGKVPQAVEDIKAIDKWVRMGNPAFAVHGFKIGDEERIDVYDAPADMQSEEAEQLRLAELTRTSRRAASASVKLISKLPVLDLPTWSSAVTALQLCAFAGIMVAFAGNGDSELPSAVHPIKLLDLFVPSVADRGDAVTNLALLAWAWSLMAWVVMVVSMLVSVYWRGGMQSLKKLWIDEDKIWFEEAEQQKDFEDLEEAPLLIDVE</sequence>
<evidence type="ECO:0000313" key="1">
    <source>
        <dbReference type="EMBL" id="KAE8251367.1"/>
    </source>
</evidence>
<dbReference type="EMBL" id="LWDF02000250">
    <property type="protein sequence ID" value="KAE8251367.1"/>
    <property type="molecule type" value="Genomic_DNA"/>
</dbReference>
<gene>
    <name evidence="1" type="ORF">A4X13_0g4027</name>
</gene>
<keyword evidence="2" id="KW-1185">Reference proteome</keyword>
<comment type="caution">
    <text evidence="1">The sequence shown here is derived from an EMBL/GenBank/DDBJ whole genome shotgun (WGS) entry which is preliminary data.</text>
</comment>
<reference evidence="1" key="2">
    <citation type="journal article" date="2019" name="IMA Fungus">
        <title>Genome sequencing and comparison of five Tilletia species to identify candidate genes for the detection of regulated species infecting wheat.</title>
        <authorList>
            <person name="Nguyen H.D.T."/>
            <person name="Sultana T."/>
            <person name="Kesanakurti P."/>
            <person name="Hambleton S."/>
        </authorList>
    </citation>
    <scope>NUCLEOTIDE SEQUENCE</scope>
    <source>
        <strain evidence="1">DAOMC 236416</strain>
    </source>
</reference>
<accession>A0A177TGY1</accession>